<evidence type="ECO:0000313" key="4">
    <source>
        <dbReference type="Proteomes" id="UP000477779"/>
    </source>
</evidence>
<evidence type="ECO:0000313" key="3">
    <source>
        <dbReference type="Proteomes" id="UP000402241"/>
    </source>
</evidence>
<dbReference type="Proteomes" id="UP000402241">
    <property type="component" value="Chromosome"/>
</dbReference>
<proteinExistence type="predicted"/>
<name>A0AAJ3DKF1_9ACTN</name>
<reference evidence="1 4" key="2">
    <citation type="submission" date="2020-02" db="EMBL/GenBank/DDBJ databases">
        <title>WGS of Micromonospora spp. isolated from hot spring.</title>
        <authorList>
            <person name="Thawai C."/>
        </authorList>
    </citation>
    <scope>NUCLEOTIDE SEQUENCE [LARGE SCALE GENOMIC DNA]</scope>
    <source>
        <strain evidence="1 4">TMS7</strain>
    </source>
</reference>
<dbReference type="AlphaFoldDB" id="A0AAJ3DKF1"/>
<accession>A0AAJ3DKF1</accession>
<keyword evidence="3" id="KW-1185">Reference proteome</keyword>
<dbReference type="EMBL" id="CP045309">
    <property type="protein sequence ID" value="QGL49940.1"/>
    <property type="molecule type" value="Genomic_DNA"/>
</dbReference>
<gene>
    <name evidence="1" type="ORF">G3561_20330</name>
    <name evidence="2" type="ORF">GCE86_24715</name>
</gene>
<organism evidence="1 4">
    <name type="scientific">Micromonospora terminaliae</name>
    <dbReference type="NCBI Taxonomy" id="1914461"/>
    <lineage>
        <taxon>Bacteria</taxon>
        <taxon>Bacillati</taxon>
        <taxon>Actinomycetota</taxon>
        <taxon>Actinomycetes</taxon>
        <taxon>Micromonosporales</taxon>
        <taxon>Micromonosporaceae</taxon>
        <taxon>Micromonospora</taxon>
    </lineage>
</organism>
<evidence type="ECO:0000313" key="1">
    <source>
        <dbReference type="EMBL" id="NES29884.1"/>
    </source>
</evidence>
<reference evidence="2 3" key="1">
    <citation type="submission" date="2019-10" db="EMBL/GenBank/DDBJ databases">
        <title>Genome Sequence of Micromonospora terminaliae DSM 101760.</title>
        <authorList>
            <person name="Guo L."/>
        </authorList>
    </citation>
    <scope>NUCLEOTIDE SEQUENCE [LARGE SCALE GENOMIC DNA]</scope>
    <source>
        <strain evidence="2 3">DSM 101760</strain>
    </source>
</reference>
<dbReference type="EMBL" id="JAAHBZ010000008">
    <property type="protein sequence ID" value="NES29884.1"/>
    <property type="molecule type" value="Genomic_DNA"/>
</dbReference>
<protein>
    <submittedName>
        <fullName evidence="1">Uncharacterized protein</fullName>
    </submittedName>
</protein>
<sequence>MMATYVAASVHVKPDTELSFHAYPEDDRVTVDLGQVPGAVTLFLPRSEIDRLAGVLAEARESLSVPSVKAAA</sequence>
<dbReference type="Proteomes" id="UP000477779">
    <property type="component" value="Unassembled WGS sequence"/>
</dbReference>
<evidence type="ECO:0000313" key="2">
    <source>
        <dbReference type="EMBL" id="QGL49940.1"/>
    </source>
</evidence>